<evidence type="ECO:0008006" key="2">
    <source>
        <dbReference type="Google" id="ProtNLM"/>
    </source>
</evidence>
<protein>
    <recommendedName>
        <fullName evidence="2">F5/8 type C domain-containing protein</fullName>
    </recommendedName>
</protein>
<sequence>MSNTLTPEQGIQLSSPQPQWLHLKRVLAAIVVVALASAPSLADVFQFDTRADWETWSFPPGALVQGDDGSITLNRTARGINAAANAREFLHAVKSTRDLVPGGVRVFSAEATADNLIDQDPATWWQPSAADVLRDWWVEVDLGRMVYATKIRLTFPDTVGAEPFRNFSVYINNGERSVAAKDIFQFTRIGRTTEPNRERVVEYTLSTLDPGPATGEHLMTADTLDYAAVQYIRFVPEQVQPGAALAEVEVTAIGDNIALGTVIRGGSVRAGTSIGNSGAFSDGDHNTSWTMSGSLSWDEAGHWYEWDLGAAFWLDRMVIEAGAPIVYGGNARINGIEISTSDGTRSGGLTAARVQSGIDYEFLSLIDATQTPVRSLYDLQFEPRKTRYIFFHRYSILKDWKTFYLIFEQALYGNGFIAEVDMVSDFIDLGGSSSIRRLTWDADLPEGTHIKIRSQTGDTFFIEQKFYHKNGIEISEAQWNKLPKSQKQDVVEIQRPGSDWSGWSQVYLEPDGVFQSPSPRRFVQLEVKLGNDNPDVAPVLRGISLHFDNALISGGVTSRIFPRQVGFDSQQAFNFTLVPSFRPGDQGFDRVDIQVPMAADEVRVKIGGESVEPMAVTMIGDSLRIDLPMLVQRDSVDVEFQTRIRA</sequence>
<name>A0A382AZA9_9ZZZZ</name>
<proteinExistence type="predicted"/>
<dbReference type="InterPro" id="IPR008979">
    <property type="entry name" value="Galactose-bd-like_sf"/>
</dbReference>
<accession>A0A382AZA9</accession>
<organism evidence="1">
    <name type="scientific">marine metagenome</name>
    <dbReference type="NCBI Taxonomy" id="408172"/>
    <lineage>
        <taxon>unclassified sequences</taxon>
        <taxon>metagenomes</taxon>
        <taxon>ecological metagenomes</taxon>
    </lineage>
</organism>
<reference evidence="1" key="1">
    <citation type="submission" date="2018-05" db="EMBL/GenBank/DDBJ databases">
        <authorList>
            <person name="Lanie J.A."/>
            <person name="Ng W.-L."/>
            <person name="Kazmierczak K.M."/>
            <person name="Andrzejewski T.M."/>
            <person name="Davidsen T.M."/>
            <person name="Wayne K.J."/>
            <person name="Tettelin H."/>
            <person name="Glass J.I."/>
            <person name="Rusch D."/>
            <person name="Podicherti R."/>
            <person name="Tsui H.-C.T."/>
            <person name="Winkler M.E."/>
        </authorList>
    </citation>
    <scope>NUCLEOTIDE SEQUENCE</scope>
</reference>
<evidence type="ECO:0000313" key="1">
    <source>
        <dbReference type="EMBL" id="SVB06297.1"/>
    </source>
</evidence>
<gene>
    <name evidence="1" type="ORF">METZ01_LOCUS159151</name>
</gene>
<dbReference type="EMBL" id="UINC01027296">
    <property type="protein sequence ID" value="SVB06297.1"/>
    <property type="molecule type" value="Genomic_DNA"/>
</dbReference>
<feature type="non-terminal residue" evidence="1">
    <location>
        <position position="646"/>
    </location>
</feature>
<dbReference type="SUPFAM" id="SSF49785">
    <property type="entry name" value="Galactose-binding domain-like"/>
    <property type="match status" value="2"/>
</dbReference>
<dbReference type="AlphaFoldDB" id="A0A382AZA9"/>
<dbReference type="Gene3D" id="2.60.120.260">
    <property type="entry name" value="Galactose-binding domain-like"/>
    <property type="match status" value="2"/>
</dbReference>